<dbReference type="InterPro" id="IPR025164">
    <property type="entry name" value="Toastrack_DUF4097"/>
</dbReference>
<gene>
    <name evidence="4" type="ORF">EI42_04848</name>
</gene>
<accession>A0A326UDA8</accession>
<evidence type="ECO:0000256" key="1">
    <source>
        <dbReference type="SAM" id="MobiDB-lite"/>
    </source>
</evidence>
<organism evidence="4 5">
    <name type="scientific">Thermosporothrix hazakensis</name>
    <dbReference type="NCBI Taxonomy" id="644383"/>
    <lineage>
        <taxon>Bacteria</taxon>
        <taxon>Bacillati</taxon>
        <taxon>Chloroflexota</taxon>
        <taxon>Ktedonobacteria</taxon>
        <taxon>Ktedonobacterales</taxon>
        <taxon>Thermosporotrichaceae</taxon>
        <taxon>Thermosporothrix</taxon>
    </lineage>
</organism>
<feature type="region of interest" description="Disordered" evidence="1">
    <location>
        <begin position="1"/>
        <end position="64"/>
    </location>
</feature>
<keyword evidence="5" id="KW-1185">Reference proteome</keyword>
<keyword evidence="2" id="KW-0472">Membrane</keyword>
<dbReference type="Pfam" id="PF13349">
    <property type="entry name" value="DUF4097"/>
    <property type="match status" value="1"/>
</dbReference>
<feature type="transmembrane region" description="Helical" evidence="2">
    <location>
        <begin position="71"/>
        <end position="92"/>
    </location>
</feature>
<dbReference type="PANTHER" id="PTHR34094:SF1">
    <property type="entry name" value="PROTEIN FAM185A"/>
    <property type="match status" value="1"/>
</dbReference>
<dbReference type="AlphaFoldDB" id="A0A326UDA8"/>
<dbReference type="EMBL" id="QKUF01000024">
    <property type="protein sequence ID" value="PZW23923.1"/>
    <property type="molecule type" value="Genomic_DNA"/>
</dbReference>
<keyword evidence="2" id="KW-0812">Transmembrane</keyword>
<feature type="domain" description="DUF4097" evidence="3">
    <location>
        <begin position="115"/>
        <end position="365"/>
    </location>
</feature>
<evidence type="ECO:0000313" key="5">
    <source>
        <dbReference type="Proteomes" id="UP000248806"/>
    </source>
</evidence>
<keyword evidence="2" id="KW-1133">Transmembrane helix</keyword>
<evidence type="ECO:0000259" key="3">
    <source>
        <dbReference type="Pfam" id="PF13349"/>
    </source>
</evidence>
<evidence type="ECO:0000256" key="2">
    <source>
        <dbReference type="SAM" id="Phobius"/>
    </source>
</evidence>
<dbReference type="PANTHER" id="PTHR34094">
    <property type="match status" value="1"/>
</dbReference>
<dbReference type="Proteomes" id="UP000248806">
    <property type="component" value="Unassembled WGS sequence"/>
</dbReference>
<name>A0A326UDA8_THEHA</name>
<comment type="caution">
    <text evidence="4">The sequence shown here is derived from an EMBL/GenBank/DDBJ whole genome shotgun (WGS) entry which is preliminary data.</text>
</comment>
<feature type="compositionally biased region" description="Basic and acidic residues" evidence="1">
    <location>
        <begin position="46"/>
        <end position="58"/>
    </location>
</feature>
<proteinExistence type="predicted"/>
<evidence type="ECO:0000313" key="4">
    <source>
        <dbReference type="EMBL" id="PZW23923.1"/>
    </source>
</evidence>
<feature type="compositionally biased region" description="Basic and acidic residues" evidence="1">
    <location>
        <begin position="13"/>
        <end position="32"/>
    </location>
</feature>
<protein>
    <submittedName>
        <fullName evidence="4">Putative adhesin</fullName>
    </submittedName>
</protein>
<reference evidence="4 5" key="1">
    <citation type="submission" date="2018-06" db="EMBL/GenBank/DDBJ databases">
        <title>Genomic Encyclopedia of Archaeal and Bacterial Type Strains, Phase II (KMG-II): from individual species to whole genera.</title>
        <authorList>
            <person name="Goeker M."/>
        </authorList>
    </citation>
    <scope>NUCLEOTIDE SEQUENCE [LARGE SCALE GENOMIC DNA]</scope>
    <source>
        <strain evidence="4 5">ATCC BAA-1881</strain>
    </source>
</reference>
<dbReference type="RefSeq" id="WP_111325149.1">
    <property type="nucleotide sequence ID" value="NZ_BIFX01000001.1"/>
</dbReference>
<sequence length="369" mass="39042">MSNQEAMFYPQETSRRQEGMGEQRQIDPREEAAYAEGYGVPGAENIGEKIHPVEEQRRSQQPPRQRRKHGWWIVLLLVVLLFSALAGGKAFFSRVNGVENRDFTLQAGQQAPHLIVNNGAGDVHVKVGNTDSVHIQATKYSFGLLPTANATVNYQQNGNTIEVTSNIDGVSFLNGADVDLEITVPAVADVNIVTYGGDIDLSNVNGKLDLKTMGGDVSLSNSRLSGASQIHTSGGDITLTQTNGVLQVETNGGTIRAENVALSGNSSVRSSGGDISFKDSLFQGTVEVNTSGGDIDFQGTLAVNGDYTFHTSGGKVTLNLPENSAFAAQLETTGGEVNNEFGSNVVGTGPKATIKASSSGGDINVRKGR</sequence>
<dbReference type="OrthoDB" id="151224at2"/>